<reference evidence="2 3" key="1">
    <citation type="submission" date="2023-03" db="EMBL/GenBank/DDBJ databases">
        <title>WGS of Gossypium arboreum.</title>
        <authorList>
            <person name="Yu D."/>
        </authorList>
    </citation>
    <scope>NUCLEOTIDE SEQUENCE [LARGE SCALE GENOMIC DNA]</scope>
    <source>
        <tissue evidence="2">Leaf</tissue>
    </source>
</reference>
<comment type="caution">
    <text evidence="2">The sequence shown here is derived from an EMBL/GenBank/DDBJ whole genome shotgun (WGS) entry which is preliminary data.</text>
</comment>
<protein>
    <submittedName>
        <fullName evidence="2">Uncharacterized protein</fullName>
    </submittedName>
</protein>
<feature type="region of interest" description="Disordered" evidence="1">
    <location>
        <begin position="1"/>
        <end position="49"/>
    </location>
</feature>
<keyword evidence="3" id="KW-1185">Reference proteome</keyword>
<evidence type="ECO:0000313" key="3">
    <source>
        <dbReference type="Proteomes" id="UP001358586"/>
    </source>
</evidence>
<dbReference type="EMBL" id="JARKNE010000004">
    <property type="protein sequence ID" value="KAK5835405.1"/>
    <property type="molecule type" value="Genomic_DNA"/>
</dbReference>
<organism evidence="2 3">
    <name type="scientific">Gossypium arboreum</name>
    <name type="common">Tree cotton</name>
    <name type="synonym">Gossypium nanking</name>
    <dbReference type="NCBI Taxonomy" id="29729"/>
    <lineage>
        <taxon>Eukaryota</taxon>
        <taxon>Viridiplantae</taxon>
        <taxon>Streptophyta</taxon>
        <taxon>Embryophyta</taxon>
        <taxon>Tracheophyta</taxon>
        <taxon>Spermatophyta</taxon>
        <taxon>Magnoliopsida</taxon>
        <taxon>eudicotyledons</taxon>
        <taxon>Gunneridae</taxon>
        <taxon>Pentapetalae</taxon>
        <taxon>rosids</taxon>
        <taxon>malvids</taxon>
        <taxon>Malvales</taxon>
        <taxon>Malvaceae</taxon>
        <taxon>Malvoideae</taxon>
        <taxon>Gossypium</taxon>
    </lineage>
</organism>
<accession>A0ABR0Q7W6</accession>
<proteinExistence type="predicted"/>
<name>A0ABR0Q7W6_GOSAR</name>
<evidence type="ECO:0000256" key="1">
    <source>
        <dbReference type="SAM" id="MobiDB-lite"/>
    </source>
</evidence>
<gene>
    <name evidence="2" type="ORF">PVK06_011093</name>
</gene>
<dbReference type="Proteomes" id="UP001358586">
    <property type="component" value="Chromosome 4"/>
</dbReference>
<sequence>MSSMFKSKGDQVGKRSTLKKKRLEAGMKEGRSKKETIEKRSIHNALTTRRPHTWRNIVGSSNTFNREPVNNLDIRKEYVKTKDGSRMCKLKLLMEIRLRRNKC</sequence>
<evidence type="ECO:0000313" key="2">
    <source>
        <dbReference type="EMBL" id="KAK5835405.1"/>
    </source>
</evidence>
<feature type="compositionally biased region" description="Basic and acidic residues" evidence="1">
    <location>
        <begin position="23"/>
        <end position="41"/>
    </location>
</feature>